<reference evidence="2" key="2">
    <citation type="submission" date="2023-07" db="EMBL/GenBank/DDBJ databases">
        <title>Genome-inferred correspondence between phylogeny and metabolic traits in the wild Drosophila gut microbiome.</title>
        <authorList>
            <person name="Bueno E."/>
            <person name="Blow F."/>
            <person name="Douglas A.E."/>
        </authorList>
    </citation>
    <scope>NUCLEOTIDE SEQUENCE [LARGE SCALE GENOMIC DNA]</scope>
    <source>
        <strain evidence="2">JGM97</strain>
    </source>
</reference>
<protein>
    <recommendedName>
        <fullName evidence="3">TMhelix containing protein</fullName>
    </recommendedName>
</protein>
<dbReference type="EMBL" id="JAERKB010000001">
    <property type="protein sequence ID" value="MBS0967427.1"/>
    <property type="molecule type" value="Genomic_DNA"/>
</dbReference>
<organism evidence="1 2">
    <name type="scientific">Nissabacter archeti</name>
    <dbReference type="NCBI Taxonomy" id="1917880"/>
    <lineage>
        <taxon>Bacteria</taxon>
        <taxon>Pseudomonadati</taxon>
        <taxon>Pseudomonadota</taxon>
        <taxon>Gammaproteobacteria</taxon>
        <taxon>Enterobacterales</taxon>
        <taxon>Yersiniaceae</taxon>
        <taxon>Nissabacter</taxon>
    </lineage>
</organism>
<comment type="caution">
    <text evidence="1">The sequence shown here is derived from an EMBL/GenBank/DDBJ whole genome shotgun (WGS) entry which is preliminary data.</text>
</comment>
<evidence type="ECO:0000313" key="2">
    <source>
        <dbReference type="Proteomes" id="UP000680634"/>
    </source>
</evidence>
<evidence type="ECO:0008006" key="3">
    <source>
        <dbReference type="Google" id="ProtNLM"/>
    </source>
</evidence>
<sequence>MHYFLAALGALITGTAMVSDNGIALICGTIWLSTACVCMAIQKLGEKYGR</sequence>
<reference evidence="1 2" key="1">
    <citation type="submission" date="2020-12" db="EMBL/GenBank/DDBJ databases">
        <authorList>
            <person name="Mcmullen J.G."/>
        </authorList>
    </citation>
    <scope>NUCLEOTIDE SEQUENCE [LARGE SCALE GENOMIC DNA]</scope>
    <source>
        <strain evidence="1 2">JGM97</strain>
    </source>
</reference>
<accession>A0ABS5JBU2</accession>
<dbReference type="RefSeq" id="WP_165698475.1">
    <property type="nucleotide sequence ID" value="NZ_JAERKB010000001.1"/>
</dbReference>
<proteinExistence type="predicted"/>
<dbReference type="Proteomes" id="UP000680634">
    <property type="component" value="Unassembled WGS sequence"/>
</dbReference>
<gene>
    <name evidence="1" type="ORF">JK232_00830</name>
</gene>
<name>A0ABS5JBU2_9GAMM</name>
<keyword evidence="2" id="KW-1185">Reference proteome</keyword>
<evidence type="ECO:0000313" key="1">
    <source>
        <dbReference type="EMBL" id="MBS0967427.1"/>
    </source>
</evidence>